<evidence type="ECO:0000313" key="1">
    <source>
        <dbReference type="EMBL" id="CAG8791984.1"/>
    </source>
</evidence>
<proteinExistence type="predicted"/>
<name>A0A9N9P5K2_9GLOM</name>
<feature type="non-terminal residue" evidence="1">
    <location>
        <position position="1"/>
    </location>
</feature>
<protein>
    <submittedName>
        <fullName evidence="1">25279_t:CDS:1</fullName>
    </submittedName>
</protein>
<dbReference type="EMBL" id="CAJVPY010028014">
    <property type="protein sequence ID" value="CAG8791984.1"/>
    <property type="molecule type" value="Genomic_DNA"/>
</dbReference>
<dbReference type="OrthoDB" id="444945at2759"/>
<evidence type="ECO:0000313" key="2">
    <source>
        <dbReference type="Proteomes" id="UP000789405"/>
    </source>
</evidence>
<comment type="caution">
    <text evidence="1">The sequence shown here is derived from an EMBL/GenBank/DDBJ whole genome shotgun (WGS) entry which is preliminary data.</text>
</comment>
<accession>A0A9N9P5K2</accession>
<reference evidence="1" key="1">
    <citation type="submission" date="2021-06" db="EMBL/GenBank/DDBJ databases">
        <authorList>
            <person name="Kallberg Y."/>
            <person name="Tangrot J."/>
            <person name="Rosling A."/>
        </authorList>
    </citation>
    <scope>NUCLEOTIDE SEQUENCE</scope>
    <source>
        <strain evidence="1">MA453B</strain>
    </source>
</reference>
<keyword evidence="2" id="KW-1185">Reference proteome</keyword>
<dbReference type="Proteomes" id="UP000789405">
    <property type="component" value="Unassembled WGS sequence"/>
</dbReference>
<gene>
    <name evidence="1" type="ORF">DERYTH_LOCUS21611</name>
</gene>
<sequence length="55" mass="6323">KNKNVEQIFRSIHVTTQFLPDDLKGDLSPDTVSMKNFNIEDTIEENNIDETVLSE</sequence>
<dbReference type="AlphaFoldDB" id="A0A9N9P5K2"/>
<organism evidence="1 2">
    <name type="scientific">Dentiscutata erythropus</name>
    <dbReference type="NCBI Taxonomy" id="1348616"/>
    <lineage>
        <taxon>Eukaryota</taxon>
        <taxon>Fungi</taxon>
        <taxon>Fungi incertae sedis</taxon>
        <taxon>Mucoromycota</taxon>
        <taxon>Glomeromycotina</taxon>
        <taxon>Glomeromycetes</taxon>
        <taxon>Diversisporales</taxon>
        <taxon>Gigasporaceae</taxon>
        <taxon>Dentiscutata</taxon>
    </lineage>
</organism>